<dbReference type="RefSeq" id="WP_087651830.1">
    <property type="nucleotide sequence ID" value="NZ_CP021509.1"/>
</dbReference>
<dbReference type="InterPro" id="IPR018004">
    <property type="entry name" value="KilA/APSES_HTH"/>
</dbReference>
<dbReference type="EMBL" id="CP021509">
    <property type="protein sequence ID" value="ARW48159.1"/>
    <property type="molecule type" value="Genomic_DNA"/>
</dbReference>
<reference evidence="2 3" key="1">
    <citation type="submission" date="2017-05" db="EMBL/GenBank/DDBJ databases">
        <title>Genome sequence of Acetobacter pasteurianus subsp. pasteurianus strain SRCM101342.</title>
        <authorList>
            <person name="Cho S.H."/>
        </authorList>
    </citation>
    <scope>NUCLEOTIDE SEQUENCE [LARGE SCALE GENOMIC DNA]</scope>
    <source>
        <strain evidence="2 3">SRCM101342</strain>
    </source>
</reference>
<evidence type="ECO:0000313" key="2">
    <source>
        <dbReference type="EMBL" id="ARW48159.1"/>
    </source>
</evidence>
<gene>
    <name evidence="2" type="ORF">S1001342_01836</name>
</gene>
<dbReference type="OrthoDB" id="7225519at2"/>
<sequence length="270" mass="30004">MTPHNTELTILSTTIRQDAEGRYCLNDCWAAARKPEEKKPSNWHDLLGTQELVEEIRQSGNLTFGGKQPLFVKKGGNAPGIWACKELVYSYAMWINPAFHLQVIRAFDALVTGQIPNAAPKPKRIRKPSFAVTFDRCMRVVSHLPNVDENQKVLMAARGTHNLCGINPLEVMGYTALPAQTEDNYKTPTELGKELGLSGRRVNQILCEEAHLQVHTPGSSSGSDWSMTEKGLAFGKMFDSTRKSGKGSQQQLKWKPSAIEFLRPFANPPA</sequence>
<feature type="domain" description="KilA-N" evidence="1">
    <location>
        <begin position="1"/>
        <end position="110"/>
    </location>
</feature>
<evidence type="ECO:0000259" key="1">
    <source>
        <dbReference type="PROSITE" id="PS51301"/>
    </source>
</evidence>
<protein>
    <recommendedName>
        <fullName evidence="1">KilA-N domain-containing protein</fullName>
    </recommendedName>
</protein>
<organism evidence="2 3">
    <name type="scientific">Acetobacter pasteurianus subsp. pasteurianus</name>
    <dbReference type="NCBI Taxonomy" id="481145"/>
    <lineage>
        <taxon>Bacteria</taxon>
        <taxon>Pseudomonadati</taxon>
        <taxon>Pseudomonadota</taxon>
        <taxon>Alphaproteobacteria</taxon>
        <taxon>Acetobacterales</taxon>
        <taxon>Acetobacteraceae</taxon>
        <taxon>Acetobacter</taxon>
    </lineage>
</organism>
<dbReference type="Pfam" id="PF04383">
    <property type="entry name" value="KilA-N"/>
    <property type="match status" value="1"/>
</dbReference>
<dbReference type="InterPro" id="IPR017880">
    <property type="entry name" value="KilA_N"/>
</dbReference>
<proteinExistence type="predicted"/>
<accession>A0A1Y0XYZ7</accession>
<name>A0A1Y0XYZ7_ACEPA</name>
<dbReference type="SMART" id="SM01252">
    <property type="entry name" value="KilA-N"/>
    <property type="match status" value="1"/>
</dbReference>
<evidence type="ECO:0000313" key="3">
    <source>
        <dbReference type="Proteomes" id="UP000196205"/>
    </source>
</evidence>
<dbReference type="AlphaFoldDB" id="A0A1Y0XYZ7"/>
<dbReference type="Proteomes" id="UP000196205">
    <property type="component" value="Chromosome"/>
</dbReference>
<dbReference type="PROSITE" id="PS51301">
    <property type="entry name" value="KILA_N"/>
    <property type="match status" value="1"/>
</dbReference>